<comment type="pathway">
    <text evidence="3 15">Amino-acid biosynthesis; L-threonine biosynthesis; L-threonine from L-aspartate: step 2/5.</text>
</comment>
<feature type="binding site" evidence="15">
    <location>
        <position position="210"/>
    </location>
    <ligand>
        <name>NADP(+)</name>
        <dbReference type="ChEBI" id="CHEBI:58349"/>
    </ligand>
</feature>
<dbReference type="eggNOG" id="COG0136">
    <property type="taxonomic scope" value="Bacteria"/>
</dbReference>
<dbReference type="CDD" id="cd18131">
    <property type="entry name" value="ASADH_C_bac_euk_like"/>
    <property type="match status" value="1"/>
</dbReference>
<evidence type="ECO:0000256" key="7">
    <source>
        <dbReference type="ARBA" id="ARBA00022605"/>
    </source>
</evidence>
<feature type="domain" description="Semialdehyde dehydrogenase NAD-binding" evidence="17">
    <location>
        <begin position="34"/>
        <end position="149"/>
    </location>
</feature>
<comment type="caution">
    <text evidence="15">Lacks conserved residue(s) required for the propagation of feature annotation.</text>
</comment>
<dbReference type="NCBIfam" id="NF011456">
    <property type="entry name" value="PRK14874.1"/>
    <property type="match status" value="1"/>
</dbReference>
<keyword evidence="13 15" id="KW-0486">Methionine biosynthesis</keyword>
<evidence type="ECO:0000256" key="13">
    <source>
        <dbReference type="ARBA" id="ARBA00023167"/>
    </source>
</evidence>
<dbReference type="GO" id="GO:0009088">
    <property type="term" value="P:threonine biosynthetic process"/>
    <property type="evidence" value="ECO:0007669"/>
    <property type="project" value="UniProtKB-UniRule"/>
</dbReference>
<dbReference type="GO" id="GO:0009089">
    <property type="term" value="P:lysine biosynthetic process via diaminopimelate"/>
    <property type="evidence" value="ECO:0007669"/>
    <property type="project" value="UniProtKB-UniRule"/>
</dbReference>
<gene>
    <name evidence="15 18" type="primary">asd</name>
    <name evidence="18" type="ordered locus">Minf_1460</name>
</gene>
<evidence type="ECO:0000256" key="2">
    <source>
        <dbReference type="ARBA" id="ARBA00005076"/>
    </source>
</evidence>
<dbReference type="SUPFAM" id="SSF55347">
    <property type="entry name" value="Glyceraldehyde-3-phosphate dehydrogenase-like, C-terminal domain"/>
    <property type="match status" value="1"/>
</dbReference>
<evidence type="ECO:0000256" key="12">
    <source>
        <dbReference type="ARBA" id="ARBA00023154"/>
    </source>
</evidence>
<dbReference type="HOGENOM" id="CLU_049966_0_1_0"/>
<feature type="binding site" evidence="15">
    <location>
        <begin position="69"/>
        <end position="70"/>
    </location>
    <ligand>
        <name>NADP(+)</name>
        <dbReference type="ChEBI" id="CHEBI:58349"/>
    </ligand>
</feature>
<dbReference type="HAMAP" id="MF_02121">
    <property type="entry name" value="ASADH"/>
    <property type="match status" value="1"/>
</dbReference>
<evidence type="ECO:0000256" key="14">
    <source>
        <dbReference type="ARBA" id="ARBA00047891"/>
    </source>
</evidence>
<comment type="subunit">
    <text evidence="5 15">Homodimer.</text>
</comment>
<evidence type="ECO:0000256" key="10">
    <source>
        <dbReference type="ARBA" id="ARBA00022915"/>
    </source>
</evidence>
<evidence type="ECO:0000256" key="11">
    <source>
        <dbReference type="ARBA" id="ARBA00023002"/>
    </source>
</evidence>
<comment type="catalytic activity">
    <reaction evidence="14 15">
        <text>L-aspartate 4-semialdehyde + phosphate + NADP(+) = 4-phospho-L-aspartate + NADPH + H(+)</text>
        <dbReference type="Rhea" id="RHEA:24284"/>
        <dbReference type="ChEBI" id="CHEBI:15378"/>
        <dbReference type="ChEBI" id="CHEBI:43474"/>
        <dbReference type="ChEBI" id="CHEBI:57535"/>
        <dbReference type="ChEBI" id="CHEBI:57783"/>
        <dbReference type="ChEBI" id="CHEBI:58349"/>
        <dbReference type="ChEBI" id="CHEBI:537519"/>
        <dbReference type="EC" id="1.2.1.11"/>
    </reaction>
</comment>
<dbReference type="STRING" id="481448.Minf_1460"/>
<name>B3DW11_METI4</name>
<feature type="binding site" evidence="15">
    <location>
        <begin position="188"/>
        <end position="189"/>
    </location>
    <ligand>
        <name>NADP(+)</name>
        <dbReference type="ChEBI" id="CHEBI:58349"/>
    </ligand>
</feature>
<dbReference type="InterPro" id="IPR012280">
    <property type="entry name" value="Semialdhyde_DH_dimer_dom"/>
</dbReference>
<dbReference type="InterPro" id="IPR012080">
    <property type="entry name" value="Asp_semialdehyde_DH"/>
</dbReference>
<feature type="active site" description="Proton acceptor" evidence="15 16">
    <location>
        <position position="271"/>
    </location>
</feature>
<keyword evidence="8 15" id="KW-0791">Threonine biosynthesis</keyword>
<dbReference type="InterPro" id="IPR036291">
    <property type="entry name" value="NAD(P)-bd_dom_sf"/>
</dbReference>
<comment type="pathway">
    <text evidence="2 15">Amino-acid biosynthesis; L-lysine biosynthesis via DAP pathway; (S)-tetrahydrodipicolinate from L-aspartate: step 2/4.</text>
</comment>
<keyword evidence="9 15" id="KW-0521">NADP</keyword>
<keyword evidence="11 15" id="KW-0560">Oxidoreductase</keyword>
<dbReference type="Gene3D" id="3.30.360.10">
    <property type="entry name" value="Dihydrodipicolinate Reductase, domain 2"/>
    <property type="match status" value="1"/>
</dbReference>
<organism evidence="18 19">
    <name type="scientific">Methylacidiphilum infernorum (isolate V4)</name>
    <name type="common">Methylokorus infernorum (strain V4)</name>
    <dbReference type="NCBI Taxonomy" id="481448"/>
    <lineage>
        <taxon>Bacteria</taxon>
        <taxon>Pseudomonadati</taxon>
        <taxon>Verrucomicrobiota</taxon>
        <taxon>Methylacidiphilae</taxon>
        <taxon>Methylacidiphilales</taxon>
        <taxon>Methylacidiphilaceae</taxon>
        <taxon>Methylacidiphilum (ex Ratnadevi et al. 2023)</taxon>
    </lineage>
</organism>
<dbReference type="UniPathway" id="UPA00051">
    <property type="reaction ID" value="UER00464"/>
</dbReference>
<dbReference type="UniPathway" id="UPA00050">
    <property type="reaction ID" value="UER00463"/>
</dbReference>
<sequence>MHSSLEGKKKRLGRTERRLGKVKIVHEEVGMGLRIGIVGATGAVGIEAIKLLEKSKIAISELRLFASPRSVGKKIGFQGEELRVQQLEDDAFKHLDFVFFSAGSSISAFYAPKAKESGAVVIDNSSFFRMKPEVPLVVPEINSEDLNAHQGIVANPNCTTALLSVALWPIHKAATVQRVIVSTYQAASGAGAKAMLELETQVRHFVQGKPITAEVFPEQIAFNVFSHNSPIADNGYNGEENKVMQELRKIFHLPRLNVCATCIRVPVFRAHCESVVVETERKITAEETRRILSVSPGIEVIDDPQNGDFPTPIKASGRKEVLVGRIREDLSHPRAVAFFLSGDQLLKGAAWNAVQILEALIH</sequence>
<dbReference type="SUPFAM" id="SSF51735">
    <property type="entry name" value="NAD(P)-binding Rossmann-fold domains"/>
    <property type="match status" value="1"/>
</dbReference>
<evidence type="ECO:0000256" key="3">
    <source>
        <dbReference type="ARBA" id="ARBA00005097"/>
    </source>
</evidence>
<evidence type="ECO:0000256" key="9">
    <source>
        <dbReference type="ARBA" id="ARBA00022857"/>
    </source>
</evidence>
<keyword evidence="7 15" id="KW-0028">Amino-acid biosynthesis</keyword>
<keyword evidence="12 15" id="KW-0457">Lysine biosynthesis</keyword>
<keyword evidence="10 15" id="KW-0220">Diaminopimelate biosynthesis</keyword>
<dbReference type="EC" id="1.2.1.11" evidence="6 15"/>
<protein>
    <recommendedName>
        <fullName evidence="6 15">Aspartate-semialdehyde dehydrogenase</fullName>
        <shortName evidence="15">ASA dehydrogenase</shortName>
        <shortName evidence="15">ASADH</shortName>
        <ecNumber evidence="6 15">1.2.1.11</ecNumber>
    </recommendedName>
    <alternativeName>
        <fullName evidence="15">Aspartate-beta-semialdehyde dehydrogenase</fullName>
    </alternativeName>
</protein>
<dbReference type="InterPro" id="IPR005986">
    <property type="entry name" value="Asp_semialdehyde_DH_beta"/>
</dbReference>
<dbReference type="GO" id="GO:0046983">
    <property type="term" value="F:protein dimerization activity"/>
    <property type="evidence" value="ECO:0007669"/>
    <property type="project" value="InterPro"/>
</dbReference>
<comment type="function">
    <text evidence="15">Catalyzes the NADPH-dependent formation of L-aspartate-semialdehyde (L-ASA) by the reductive dephosphorylation of L-aspartyl-4-phosphate.</text>
</comment>
<dbReference type="AlphaFoldDB" id="B3DW11"/>
<dbReference type="Proteomes" id="UP000009149">
    <property type="component" value="Chromosome"/>
</dbReference>
<evidence type="ECO:0000256" key="6">
    <source>
        <dbReference type="ARBA" id="ARBA00013120"/>
    </source>
</evidence>
<dbReference type="GO" id="GO:0051287">
    <property type="term" value="F:NAD binding"/>
    <property type="evidence" value="ECO:0007669"/>
    <property type="project" value="InterPro"/>
</dbReference>
<evidence type="ECO:0000259" key="17">
    <source>
        <dbReference type="SMART" id="SM00859"/>
    </source>
</evidence>
<comment type="similarity">
    <text evidence="4 15">Belongs to the aspartate-semialdehyde dehydrogenase family.</text>
</comment>
<feature type="active site" description="Acyl-thioester intermediate" evidence="15 16">
    <location>
        <position position="158"/>
    </location>
</feature>
<dbReference type="GO" id="GO:0009097">
    <property type="term" value="P:isoleucine biosynthetic process"/>
    <property type="evidence" value="ECO:0007669"/>
    <property type="project" value="UniProtKB-UniRule"/>
</dbReference>
<dbReference type="PANTHER" id="PTHR46278:SF2">
    <property type="entry name" value="ASPARTATE-SEMIALDEHYDE DEHYDROGENASE"/>
    <property type="match status" value="1"/>
</dbReference>
<evidence type="ECO:0000313" key="19">
    <source>
        <dbReference type="Proteomes" id="UP000009149"/>
    </source>
</evidence>
<feature type="binding site" evidence="15">
    <location>
        <position position="129"/>
    </location>
    <ligand>
        <name>phosphate</name>
        <dbReference type="ChEBI" id="CHEBI:43474"/>
    </ligand>
</feature>
<evidence type="ECO:0000256" key="15">
    <source>
        <dbReference type="HAMAP-Rule" id="MF_02121"/>
    </source>
</evidence>
<comment type="pathway">
    <text evidence="1 15">Amino-acid biosynthesis; L-methionine biosynthesis via de novo pathway; L-homoserine from L-aspartate: step 2/3.</text>
</comment>
<dbReference type="InterPro" id="IPR000534">
    <property type="entry name" value="Semialdehyde_DH_NAD-bd"/>
</dbReference>
<dbReference type="GO" id="GO:0019877">
    <property type="term" value="P:diaminopimelate biosynthetic process"/>
    <property type="evidence" value="ECO:0007669"/>
    <property type="project" value="UniProtKB-UniRule"/>
</dbReference>
<evidence type="ECO:0000313" key="18">
    <source>
        <dbReference type="EMBL" id="ACD83514.1"/>
    </source>
</evidence>
<dbReference type="SMART" id="SM00859">
    <property type="entry name" value="Semialdhyde_dh"/>
    <property type="match status" value="1"/>
</dbReference>
<evidence type="ECO:0000256" key="1">
    <source>
        <dbReference type="ARBA" id="ARBA00005021"/>
    </source>
</evidence>
<evidence type="ECO:0000256" key="4">
    <source>
        <dbReference type="ARBA" id="ARBA00010584"/>
    </source>
</evidence>
<accession>B3DW11</accession>
<dbReference type="EMBL" id="CP000975">
    <property type="protein sequence ID" value="ACD83514.1"/>
    <property type="molecule type" value="Genomic_DNA"/>
</dbReference>
<dbReference type="PIRSF" id="PIRSF000148">
    <property type="entry name" value="ASA_dh"/>
    <property type="match status" value="1"/>
</dbReference>
<evidence type="ECO:0000256" key="16">
    <source>
        <dbReference type="PIRSR" id="PIRSR000148-1"/>
    </source>
</evidence>
<feature type="binding site" evidence="15">
    <location>
        <begin position="41"/>
        <end position="44"/>
    </location>
    <ligand>
        <name>NADP(+)</name>
        <dbReference type="ChEBI" id="CHEBI:58349"/>
    </ligand>
</feature>
<dbReference type="Pfam" id="PF02774">
    <property type="entry name" value="Semialdhyde_dhC"/>
    <property type="match status" value="1"/>
</dbReference>
<dbReference type="Pfam" id="PF01118">
    <property type="entry name" value="Semialdhyde_dh"/>
    <property type="match status" value="1"/>
</dbReference>
<dbReference type="KEGG" id="min:Minf_1460"/>
<dbReference type="NCBIfam" id="TIGR01296">
    <property type="entry name" value="asd_B"/>
    <property type="match status" value="1"/>
</dbReference>
<proteinExistence type="inferred from homology"/>
<dbReference type="Gene3D" id="3.40.50.720">
    <property type="entry name" value="NAD(P)-binding Rossmann-like Domain"/>
    <property type="match status" value="1"/>
</dbReference>
<dbReference type="GO" id="GO:0071266">
    <property type="term" value="P:'de novo' L-methionine biosynthetic process"/>
    <property type="evidence" value="ECO:0007669"/>
    <property type="project" value="UniProtKB-UniRule"/>
</dbReference>
<dbReference type="UniPathway" id="UPA00034">
    <property type="reaction ID" value="UER00016"/>
</dbReference>
<feature type="binding site" evidence="15">
    <location>
        <position position="264"/>
    </location>
    <ligand>
        <name>substrate</name>
    </ligand>
</feature>
<evidence type="ECO:0000256" key="8">
    <source>
        <dbReference type="ARBA" id="ARBA00022697"/>
    </source>
</evidence>
<dbReference type="GO" id="GO:0050661">
    <property type="term" value="F:NADP binding"/>
    <property type="evidence" value="ECO:0007669"/>
    <property type="project" value="UniProtKB-UniRule"/>
</dbReference>
<dbReference type="GO" id="GO:0004073">
    <property type="term" value="F:aspartate-semialdehyde dehydrogenase activity"/>
    <property type="evidence" value="ECO:0007669"/>
    <property type="project" value="UniProtKB-UniRule"/>
</dbReference>
<dbReference type="PANTHER" id="PTHR46278">
    <property type="entry name" value="DEHYDROGENASE, PUTATIVE-RELATED"/>
    <property type="match status" value="1"/>
</dbReference>
<dbReference type="CDD" id="cd02316">
    <property type="entry name" value="VcASADH2_like_N"/>
    <property type="match status" value="1"/>
</dbReference>
<evidence type="ECO:0000256" key="5">
    <source>
        <dbReference type="ARBA" id="ARBA00011738"/>
    </source>
</evidence>
<reference evidence="18 19" key="1">
    <citation type="journal article" date="2008" name="Biol. Direct">
        <title>Complete genome sequence of the extremely acidophilic methanotroph isolate V4, Methylacidiphilum infernorum, a representative of the bacterial phylum Verrucomicrobia.</title>
        <authorList>
            <person name="Hou S."/>
            <person name="Makarova K.S."/>
            <person name="Saw J.H."/>
            <person name="Senin P."/>
            <person name="Ly B.V."/>
            <person name="Zhou Z."/>
            <person name="Ren Y."/>
            <person name="Wang J."/>
            <person name="Galperin M.Y."/>
            <person name="Omelchenko M.V."/>
            <person name="Wolf Y.I."/>
            <person name="Yutin N."/>
            <person name="Koonin E.V."/>
            <person name="Stott M.B."/>
            <person name="Mountain B.W."/>
            <person name="Crowe M.A."/>
            <person name="Smirnova A.V."/>
            <person name="Dunfield P.F."/>
            <person name="Feng L."/>
            <person name="Wang L."/>
            <person name="Alam M."/>
        </authorList>
    </citation>
    <scope>NUCLEOTIDE SEQUENCE [LARGE SCALE GENOMIC DNA]</scope>
    <source>
        <strain evidence="19">Isolate V4</strain>
    </source>
</reference>
<feature type="binding site" evidence="15">
    <location>
        <position position="185"/>
    </location>
    <ligand>
        <name>substrate</name>
    </ligand>
</feature>
<feature type="binding site" evidence="15">
    <location>
        <position position="344"/>
    </location>
    <ligand>
        <name>NADP(+)</name>
        <dbReference type="ChEBI" id="CHEBI:58349"/>
    </ligand>
</feature>